<dbReference type="GO" id="GO:0016020">
    <property type="term" value="C:membrane"/>
    <property type="evidence" value="ECO:0007669"/>
    <property type="project" value="UniProtKB-SubCell"/>
</dbReference>
<dbReference type="KEGG" id="ela:UCREL1_6454"/>
<feature type="transmembrane region" description="Helical" evidence="5">
    <location>
        <begin position="31"/>
        <end position="49"/>
    </location>
</feature>
<gene>
    <name evidence="6" type="ORF">UCREL1_6454</name>
</gene>
<dbReference type="Pfam" id="PF04193">
    <property type="entry name" value="PQ-loop"/>
    <property type="match status" value="2"/>
</dbReference>
<dbReference type="InterPro" id="IPR006603">
    <property type="entry name" value="PQ-loop_rpt"/>
</dbReference>
<reference evidence="7" key="1">
    <citation type="journal article" date="2013" name="Genome Announc.">
        <title>Draft genome sequence of the grapevine dieback fungus Eutypa lata UCR-EL1.</title>
        <authorList>
            <person name="Blanco-Ulate B."/>
            <person name="Rolshausen P.E."/>
            <person name="Cantu D."/>
        </authorList>
    </citation>
    <scope>NUCLEOTIDE SEQUENCE [LARGE SCALE GENOMIC DNA]</scope>
    <source>
        <strain evidence="7">UCR-EL1</strain>
    </source>
</reference>
<dbReference type="eggNOG" id="KOG2913">
    <property type="taxonomic scope" value="Eukaryota"/>
</dbReference>
<accession>M7TIJ7</accession>
<evidence type="ECO:0000313" key="6">
    <source>
        <dbReference type="EMBL" id="EMR66555.1"/>
    </source>
</evidence>
<dbReference type="EMBL" id="KB706624">
    <property type="protein sequence ID" value="EMR66555.1"/>
    <property type="molecule type" value="Genomic_DNA"/>
</dbReference>
<name>M7TIJ7_EUTLA</name>
<feature type="transmembrane region" description="Helical" evidence="5">
    <location>
        <begin position="178"/>
        <end position="204"/>
    </location>
</feature>
<dbReference type="OMA" id="YYEKKWS"/>
<keyword evidence="4 5" id="KW-0472">Membrane</keyword>
<dbReference type="STRING" id="1287681.M7TIJ7"/>
<dbReference type="Proteomes" id="UP000012174">
    <property type="component" value="Unassembled WGS sequence"/>
</dbReference>
<evidence type="ECO:0000256" key="2">
    <source>
        <dbReference type="ARBA" id="ARBA00022692"/>
    </source>
</evidence>
<dbReference type="Gene3D" id="1.20.1280.290">
    <property type="match status" value="1"/>
</dbReference>
<dbReference type="AlphaFoldDB" id="M7TIJ7"/>
<evidence type="ECO:0000313" key="7">
    <source>
        <dbReference type="Proteomes" id="UP000012174"/>
    </source>
</evidence>
<protein>
    <submittedName>
        <fullName evidence="6">Putative pq loop repeat protein</fullName>
    </submittedName>
</protein>
<keyword evidence="3 5" id="KW-1133">Transmembrane helix</keyword>
<feature type="transmembrane region" description="Helical" evidence="5">
    <location>
        <begin position="120"/>
        <end position="139"/>
    </location>
</feature>
<evidence type="ECO:0000256" key="5">
    <source>
        <dbReference type="SAM" id="Phobius"/>
    </source>
</evidence>
<dbReference type="OrthoDB" id="407617at2759"/>
<sequence length="214" mass="23455">MDNAVAANVLGTAGAIIINYRRHNTVGLQPAMMVLWALAGLPLGVYNIVGDFNVALQVQPQILTSLSLITWAQCQYYSSGWRVMNATFAVTVIGAIMGGVELGLVFALRKAKRDNIEWPMTFMAVLSAVLLAAGVLSHYWDIYKTRSVRGISFLFVGIDALGDLTSLLSVFCQPRLDILGLIIYGSELVLWIGVMTCGVVFNLWPWIKDKKGEK</sequence>
<feature type="transmembrane region" description="Helical" evidence="5">
    <location>
        <begin position="86"/>
        <end position="108"/>
    </location>
</feature>
<keyword evidence="2 5" id="KW-0812">Transmembrane</keyword>
<proteinExistence type="predicted"/>
<evidence type="ECO:0000256" key="1">
    <source>
        <dbReference type="ARBA" id="ARBA00004141"/>
    </source>
</evidence>
<feature type="transmembrane region" description="Helical" evidence="5">
    <location>
        <begin position="151"/>
        <end position="171"/>
    </location>
</feature>
<dbReference type="HOGENOM" id="CLU_040201_0_0_1"/>
<comment type="subcellular location">
    <subcellularLocation>
        <location evidence="1">Membrane</location>
        <topology evidence="1">Multi-pass membrane protein</topology>
    </subcellularLocation>
</comment>
<organism evidence="6 7">
    <name type="scientific">Eutypa lata (strain UCR-EL1)</name>
    <name type="common">Grapevine dieback disease fungus</name>
    <name type="synonym">Eutypa armeniacae</name>
    <dbReference type="NCBI Taxonomy" id="1287681"/>
    <lineage>
        <taxon>Eukaryota</taxon>
        <taxon>Fungi</taxon>
        <taxon>Dikarya</taxon>
        <taxon>Ascomycota</taxon>
        <taxon>Pezizomycotina</taxon>
        <taxon>Sordariomycetes</taxon>
        <taxon>Xylariomycetidae</taxon>
        <taxon>Xylariales</taxon>
        <taxon>Diatrypaceae</taxon>
        <taxon>Eutypa</taxon>
    </lineage>
</organism>
<keyword evidence="7" id="KW-1185">Reference proteome</keyword>
<evidence type="ECO:0000256" key="4">
    <source>
        <dbReference type="ARBA" id="ARBA00023136"/>
    </source>
</evidence>
<evidence type="ECO:0000256" key="3">
    <source>
        <dbReference type="ARBA" id="ARBA00022989"/>
    </source>
</evidence>